<dbReference type="Gene3D" id="2.40.330.10">
    <property type="entry name" value="DNA-binding pseudobarrel domain"/>
    <property type="match status" value="1"/>
</dbReference>
<keyword evidence="2" id="KW-0805">Transcription regulation</keyword>
<dbReference type="AlphaFoldDB" id="A0A1R3HVC8"/>
<accession>A0A1R3HVC8</accession>
<reference evidence="6 7" key="1">
    <citation type="submission" date="2013-09" db="EMBL/GenBank/DDBJ databases">
        <title>Corchorus capsularis genome sequencing.</title>
        <authorList>
            <person name="Alam M."/>
            <person name="Haque M.S."/>
            <person name="Islam M.S."/>
            <person name="Emdad E.M."/>
            <person name="Islam M.M."/>
            <person name="Ahmed B."/>
            <person name="Halim A."/>
            <person name="Hossen Q.M.M."/>
            <person name="Hossain M.Z."/>
            <person name="Ahmed R."/>
            <person name="Khan M.M."/>
            <person name="Islam R."/>
            <person name="Rashid M.M."/>
            <person name="Khan S.A."/>
            <person name="Rahman M.S."/>
            <person name="Alam M."/>
        </authorList>
    </citation>
    <scope>NUCLEOTIDE SEQUENCE [LARGE SCALE GENOMIC DNA]</scope>
    <source>
        <strain evidence="7">cv. CVL-1</strain>
        <tissue evidence="6">Whole seedling</tissue>
    </source>
</reference>
<proteinExistence type="predicted"/>
<dbReference type="Proteomes" id="UP000188268">
    <property type="component" value="Unassembled WGS sequence"/>
</dbReference>
<protein>
    <recommendedName>
        <fullName evidence="8">TF-B3 domain-containing protein</fullName>
    </recommendedName>
</protein>
<evidence type="ECO:0000256" key="4">
    <source>
        <dbReference type="ARBA" id="ARBA00023163"/>
    </source>
</evidence>
<organism evidence="6 7">
    <name type="scientific">Corchorus capsularis</name>
    <name type="common">Jute</name>
    <dbReference type="NCBI Taxonomy" id="210143"/>
    <lineage>
        <taxon>Eukaryota</taxon>
        <taxon>Viridiplantae</taxon>
        <taxon>Streptophyta</taxon>
        <taxon>Embryophyta</taxon>
        <taxon>Tracheophyta</taxon>
        <taxon>Spermatophyta</taxon>
        <taxon>Magnoliopsida</taxon>
        <taxon>eudicotyledons</taxon>
        <taxon>Gunneridae</taxon>
        <taxon>Pentapetalae</taxon>
        <taxon>rosids</taxon>
        <taxon>malvids</taxon>
        <taxon>Malvales</taxon>
        <taxon>Malvaceae</taxon>
        <taxon>Grewioideae</taxon>
        <taxon>Apeibeae</taxon>
        <taxon>Corchorus</taxon>
    </lineage>
</organism>
<keyword evidence="7" id="KW-1185">Reference proteome</keyword>
<dbReference type="GO" id="GO:0003677">
    <property type="term" value="F:DNA binding"/>
    <property type="evidence" value="ECO:0007669"/>
    <property type="project" value="UniProtKB-KW"/>
</dbReference>
<sequence>MKCFKQHFGTLCDDDENGIWFEATDDDLNTDLQKKWKFHVSTRKGSHSHPKPVISAGWLPYVRAKRLREGDRIILHVQKVIKGGEARFTIQAQRKVANFKLFGTELWNNIIVEDLKPDIASSSIILS</sequence>
<evidence type="ECO:0000313" key="7">
    <source>
        <dbReference type="Proteomes" id="UP000188268"/>
    </source>
</evidence>
<dbReference type="GO" id="GO:0005634">
    <property type="term" value="C:nucleus"/>
    <property type="evidence" value="ECO:0007669"/>
    <property type="project" value="UniProtKB-SubCell"/>
</dbReference>
<keyword evidence="4" id="KW-0804">Transcription</keyword>
<keyword evidence="5" id="KW-0539">Nucleus</keyword>
<evidence type="ECO:0008006" key="8">
    <source>
        <dbReference type="Google" id="ProtNLM"/>
    </source>
</evidence>
<evidence type="ECO:0000256" key="2">
    <source>
        <dbReference type="ARBA" id="ARBA00023015"/>
    </source>
</evidence>
<keyword evidence="3" id="KW-0238">DNA-binding</keyword>
<gene>
    <name evidence="6" type="ORF">CCACVL1_16902</name>
</gene>
<evidence type="ECO:0000313" key="6">
    <source>
        <dbReference type="EMBL" id="OMO74224.1"/>
    </source>
</evidence>
<comment type="caution">
    <text evidence="6">The sequence shown here is derived from an EMBL/GenBank/DDBJ whole genome shotgun (WGS) entry which is preliminary data.</text>
</comment>
<evidence type="ECO:0000256" key="1">
    <source>
        <dbReference type="ARBA" id="ARBA00004123"/>
    </source>
</evidence>
<evidence type="ECO:0000256" key="5">
    <source>
        <dbReference type="ARBA" id="ARBA00023242"/>
    </source>
</evidence>
<comment type="subcellular location">
    <subcellularLocation>
        <location evidence="1">Nucleus</location>
    </subcellularLocation>
</comment>
<dbReference type="InterPro" id="IPR015300">
    <property type="entry name" value="DNA-bd_pseudobarrel_sf"/>
</dbReference>
<dbReference type="OrthoDB" id="991754at2759"/>
<dbReference type="SUPFAM" id="SSF101936">
    <property type="entry name" value="DNA-binding pseudobarrel domain"/>
    <property type="match status" value="1"/>
</dbReference>
<dbReference type="EMBL" id="AWWV01011132">
    <property type="protein sequence ID" value="OMO74224.1"/>
    <property type="molecule type" value="Genomic_DNA"/>
</dbReference>
<name>A0A1R3HVC8_COCAP</name>
<dbReference type="Gramene" id="OMO74224">
    <property type="protein sequence ID" value="OMO74224"/>
    <property type="gene ID" value="CCACVL1_16902"/>
</dbReference>
<dbReference type="OMA" id="QINDRFF"/>
<evidence type="ECO:0000256" key="3">
    <source>
        <dbReference type="ARBA" id="ARBA00023125"/>
    </source>
</evidence>